<sequence>MEAWMASKVGVKIFLCFLRNVCMEEFGWLAAKGGVKTFCDKKHLSSTIF</sequence>
<proteinExistence type="predicted"/>
<dbReference type="AlphaFoldDB" id="A0A0A9EDI1"/>
<dbReference type="EMBL" id="GBRH01201950">
    <property type="protein sequence ID" value="JAD95945.1"/>
    <property type="molecule type" value="Transcribed_RNA"/>
</dbReference>
<name>A0A0A9EDI1_ARUDO</name>
<reference evidence="1" key="1">
    <citation type="submission" date="2014-09" db="EMBL/GenBank/DDBJ databases">
        <authorList>
            <person name="Magalhaes I.L.F."/>
            <person name="Oliveira U."/>
            <person name="Santos F.R."/>
            <person name="Vidigal T.H.D.A."/>
            <person name="Brescovit A.D."/>
            <person name="Santos A.J."/>
        </authorList>
    </citation>
    <scope>NUCLEOTIDE SEQUENCE</scope>
    <source>
        <tissue evidence="1">Shoot tissue taken approximately 20 cm above the soil surface</tissue>
    </source>
</reference>
<accession>A0A0A9EDI1</accession>
<protein>
    <submittedName>
        <fullName evidence="1">Uncharacterized protein</fullName>
    </submittedName>
</protein>
<reference evidence="1" key="2">
    <citation type="journal article" date="2015" name="Data Brief">
        <title>Shoot transcriptome of the giant reed, Arundo donax.</title>
        <authorList>
            <person name="Barrero R.A."/>
            <person name="Guerrero F.D."/>
            <person name="Moolhuijzen P."/>
            <person name="Goolsby J.A."/>
            <person name="Tidwell J."/>
            <person name="Bellgard S.E."/>
            <person name="Bellgard M.I."/>
        </authorList>
    </citation>
    <scope>NUCLEOTIDE SEQUENCE</scope>
    <source>
        <tissue evidence="1">Shoot tissue taken approximately 20 cm above the soil surface</tissue>
    </source>
</reference>
<evidence type="ECO:0000313" key="1">
    <source>
        <dbReference type="EMBL" id="JAD95945.1"/>
    </source>
</evidence>
<organism evidence="1">
    <name type="scientific">Arundo donax</name>
    <name type="common">Giant reed</name>
    <name type="synonym">Donax arundinaceus</name>
    <dbReference type="NCBI Taxonomy" id="35708"/>
    <lineage>
        <taxon>Eukaryota</taxon>
        <taxon>Viridiplantae</taxon>
        <taxon>Streptophyta</taxon>
        <taxon>Embryophyta</taxon>
        <taxon>Tracheophyta</taxon>
        <taxon>Spermatophyta</taxon>
        <taxon>Magnoliopsida</taxon>
        <taxon>Liliopsida</taxon>
        <taxon>Poales</taxon>
        <taxon>Poaceae</taxon>
        <taxon>PACMAD clade</taxon>
        <taxon>Arundinoideae</taxon>
        <taxon>Arundineae</taxon>
        <taxon>Arundo</taxon>
    </lineage>
</organism>